<feature type="chain" id="PRO_5017026506" description="VIT domain-containing protein" evidence="2">
    <location>
        <begin position="22"/>
        <end position="1033"/>
    </location>
</feature>
<dbReference type="PANTHER" id="PTHR45737:SF6">
    <property type="entry name" value="VON WILLEBRAND FACTOR A DOMAIN-CONTAINING PROTEIN 5A"/>
    <property type="match status" value="1"/>
</dbReference>
<evidence type="ECO:0000256" key="1">
    <source>
        <dbReference type="SAM" id="MobiDB-lite"/>
    </source>
</evidence>
<protein>
    <recommendedName>
        <fullName evidence="3">VIT domain-containing protein</fullName>
    </recommendedName>
</protein>
<feature type="region of interest" description="Disordered" evidence="1">
    <location>
        <begin position="598"/>
        <end position="624"/>
    </location>
</feature>
<dbReference type="EMBL" id="QNQU01000015">
    <property type="protein sequence ID" value="RBQ04965.1"/>
    <property type="molecule type" value="Genomic_DNA"/>
</dbReference>
<sequence>MSTSKTLLIFPILLFTLLAKAQMPVLKVQQAETAEQKEAVKLKKLNIDVQITGNIATTVMTMTFHNSSNRILEGELTFPMPEGVSISRYALDINGKMREAVPVEKAKATEVFESIERRRIDPGLLEKVEGNNFRTRIYPLPANGSRTIIVGYEEELSFNNNNALRYHLPLDYNQPVENFSLKTTVFESVIKPELGEQPDGSFDLKANGNTYVGEINKSNYQPKNGLTINLPKRNNMPEVQLQKASSGYYFLINVFPKMQSRERQWASHIGLIWDVSLSGLQRNTDKEIELLDLIIKQKQHLTIQLGLVNNGFKNAGTFVISNGNWTALKDKLKNLVYDGGTNFSAINPKAIQADEYILFSDGLSTFGKNTVDLNKPVHCINTALKADYSTLKYIALKTGGQFVNLNSISVNDAFKQLNQQNLQFLGIKNGNDIRQTYPSMKVNVNGHFSLAGIMNEFNTEFILQFGFGNTVVAEQAVRLNATEHTLSSIDVSRVWAQKKIAEMDIRYEENKDDISVLSKQFGIITRNTSLIVLENLDDYLRYDIVPPIELQQAYNAVLKQLRTDLLEHKKDLINAAVAMTKDLKTWWNTDFYYKEPAKKKESYPDPGQRDIKGDPTADVAIPGPVGQTSRMEIVASQARARSQAKSVSEMRMPPPVVKKDEEKSLQEVVIVGYAAQNKSAVTGATSTVSNHYNNGAPGAANGYLTGRVAGVTVTKGHAVVTPSPQVQQQPVIIIPEFKSDKDYMKNLRGKPDSAYQAYLKMRSKYISTPMFYFDVANWFYQQKDSVRALTILSNIADLDLENADLYKTLAYKLKQTGNYKDELFITQKILQWRPMDAQSYRDYALALADNGQYQPAIDNLYKVLTQSYNVQIADRDQGIEEIIISELNNLLAKHGNSISTKGIDKRLIQPLPVDVRVVLNWNKNDTDIDLWLTDPTGEKGFYGNSRTKIGGRISNDFTSGYGPEQFMIKKAIKGKYKIEVNYYGDRQINISGPTTVTAEIYTRYATGKQQRKVIVMPLAAGSGGGNFVGEFNF</sequence>
<evidence type="ECO:0000313" key="4">
    <source>
        <dbReference type="EMBL" id="RBQ04965.1"/>
    </source>
</evidence>
<dbReference type="Pfam" id="PF08487">
    <property type="entry name" value="VIT"/>
    <property type="match status" value="1"/>
</dbReference>
<organism evidence="4 5">
    <name type="scientific">Pedobacter miscanthi</name>
    <dbReference type="NCBI Taxonomy" id="2259170"/>
    <lineage>
        <taxon>Bacteria</taxon>
        <taxon>Pseudomonadati</taxon>
        <taxon>Bacteroidota</taxon>
        <taxon>Sphingobacteriia</taxon>
        <taxon>Sphingobacteriales</taxon>
        <taxon>Sphingobacteriaceae</taxon>
        <taxon>Pedobacter</taxon>
    </lineage>
</organism>
<reference evidence="4 5" key="1">
    <citation type="submission" date="2018-07" db="EMBL/GenBank/DDBJ databases">
        <title>A draft genome of a endophytic bacteria, a new species of Pedobacter.</title>
        <authorList>
            <person name="Zhang Z.D."/>
            <person name="Chen Z.J."/>
        </authorList>
    </citation>
    <scope>NUCLEOTIDE SEQUENCE [LARGE SCALE GENOMIC DNA]</scope>
    <source>
        <strain evidence="4 5">RS10</strain>
    </source>
</reference>
<evidence type="ECO:0000313" key="5">
    <source>
        <dbReference type="Proteomes" id="UP000252081"/>
    </source>
</evidence>
<dbReference type="InterPro" id="IPR019220">
    <property type="entry name" value="DUF2135"/>
</dbReference>
<dbReference type="SMART" id="SM00609">
    <property type="entry name" value="VIT"/>
    <property type="match status" value="1"/>
</dbReference>
<feature type="signal peptide" evidence="2">
    <location>
        <begin position="1"/>
        <end position="21"/>
    </location>
</feature>
<evidence type="ECO:0000259" key="3">
    <source>
        <dbReference type="PROSITE" id="PS51468"/>
    </source>
</evidence>
<dbReference type="AlphaFoldDB" id="A0A366KTK7"/>
<proteinExistence type="predicted"/>
<keyword evidence="5" id="KW-1185">Reference proteome</keyword>
<dbReference type="InterPro" id="IPR011990">
    <property type="entry name" value="TPR-like_helical_dom_sf"/>
</dbReference>
<evidence type="ECO:0000256" key="2">
    <source>
        <dbReference type="SAM" id="SignalP"/>
    </source>
</evidence>
<dbReference type="SUPFAM" id="SSF48452">
    <property type="entry name" value="TPR-like"/>
    <property type="match status" value="1"/>
</dbReference>
<dbReference type="Proteomes" id="UP000252081">
    <property type="component" value="Unassembled WGS sequence"/>
</dbReference>
<dbReference type="Gene3D" id="2.60.120.380">
    <property type="match status" value="1"/>
</dbReference>
<dbReference type="OrthoDB" id="266279at2"/>
<feature type="compositionally biased region" description="Basic and acidic residues" evidence="1">
    <location>
        <begin position="598"/>
        <end position="615"/>
    </location>
</feature>
<dbReference type="PROSITE" id="PS51468">
    <property type="entry name" value="VIT"/>
    <property type="match status" value="1"/>
</dbReference>
<dbReference type="Pfam" id="PF09906">
    <property type="entry name" value="DUF2135"/>
    <property type="match status" value="1"/>
</dbReference>
<keyword evidence="2" id="KW-0732">Signal</keyword>
<name>A0A366KTK7_9SPHI</name>
<dbReference type="PANTHER" id="PTHR45737">
    <property type="entry name" value="VON WILLEBRAND FACTOR A DOMAIN-CONTAINING PROTEIN 5A"/>
    <property type="match status" value="1"/>
</dbReference>
<dbReference type="RefSeq" id="WP_113950179.1">
    <property type="nucleotide sequence ID" value="NZ_QNQU01000015.1"/>
</dbReference>
<dbReference type="InterPro" id="IPR013694">
    <property type="entry name" value="VIT"/>
</dbReference>
<feature type="domain" description="VIT" evidence="3">
    <location>
        <begin position="26"/>
        <end position="154"/>
    </location>
</feature>
<dbReference type="Gene3D" id="1.25.40.10">
    <property type="entry name" value="Tetratricopeptide repeat domain"/>
    <property type="match status" value="1"/>
</dbReference>
<comment type="caution">
    <text evidence="4">The sequence shown here is derived from an EMBL/GenBank/DDBJ whole genome shotgun (WGS) entry which is preliminary data.</text>
</comment>
<gene>
    <name evidence="4" type="ORF">DRW42_17780</name>
</gene>
<accession>A0A366KTK7</accession>